<comment type="caution">
    <text evidence="2">The sequence shown here is derived from an EMBL/GenBank/DDBJ whole genome shotgun (WGS) entry which is preliminary data.</text>
</comment>
<keyword evidence="2" id="KW-0808">Transferase</keyword>
<dbReference type="PANTHER" id="PTHR21310:SF40">
    <property type="entry name" value="AMINOGLYCOSIDE PHOSPHOTRANSFERASE DOMAIN-CONTAINING PROTEIN-RELATED"/>
    <property type="match status" value="1"/>
</dbReference>
<dbReference type="InterPro" id="IPR011009">
    <property type="entry name" value="Kinase-like_dom_sf"/>
</dbReference>
<evidence type="ECO:0000313" key="3">
    <source>
        <dbReference type="Proteomes" id="UP000295008"/>
    </source>
</evidence>
<evidence type="ECO:0000313" key="2">
    <source>
        <dbReference type="EMBL" id="TCL62741.1"/>
    </source>
</evidence>
<dbReference type="RefSeq" id="WP_165908092.1">
    <property type="nucleotide sequence ID" value="NZ_SLUN01000023.1"/>
</dbReference>
<organism evidence="2 3">
    <name type="scientific">Hydrogenispora ethanolica</name>
    <dbReference type="NCBI Taxonomy" id="1082276"/>
    <lineage>
        <taxon>Bacteria</taxon>
        <taxon>Bacillati</taxon>
        <taxon>Bacillota</taxon>
        <taxon>Hydrogenispora</taxon>
    </lineage>
</organism>
<feature type="domain" description="Aminoglycoside phosphotransferase" evidence="1">
    <location>
        <begin position="6"/>
        <end position="195"/>
    </location>
</feature>
<dbReference type="InterPro" id="IPR051678">
    <property type="entry name" value="AGP_Transferase"/>
</dbReference>
<gene>
    <name evidence="2" type="ORF">EDC14_102320</name>
</gene>
<reference evidence="2 3" key="1">
    <citation type="submission" date="2019-03" db="EMBL/GenBank/DDBJ databases">
        <title>Genomic Encyclopedia of Type Strains, Phase IV (KMG-IV): sequencing the most valuable type-strain genomes for metagenomic binning, comparative biology and taxonomic classification.</title>
        <authorList>
            <person name="Goeker M."/>
        </authorList>
    </citation>
    <scope>NUCLEOTIDE SEQUENCE [LARGE SCALE GENOMIC DNA]</scope>
    <source>
        <strain evidence="2 3">LX-B</strain>
    </source>
</reference>
<dbReference type="AlphaFoldDB" id="A0A4R1RAG7"/>
<accession>A0A4R1RAG7</accession>
<protein>
    <submittedName>
        <fullName evidence="2">Phosphotransferase family enzyme</fullName>
    </submittedName>
</protein>
<name>A0A4R1RAG7_HYDET</name>
<dbReference type="SUPFAM" id="SSF56112">
    <property type="entry name" value="Protein kinase-like (PK-like)"/>
    <property type="match status" value="1"/>
</dbReference>
<dbReference type="EMBL" id="SLUN01000023">
    <property type="protein sequence ID" value="TCL62741.1"/>
    <property type="molecule type" value="Genomic_DNA"/>
</dbReference>
<dbReference type="PANTHER" id="PTHR21310">
    <property type="entry name" value="AMINOGLYCOSIDE PHOSPHOTRANSFERASE-RELATED-RELATED"/>
    <property type="match status" value="1"/>
</dbReference>
<dbReference type="Gene3D" id="3.90.1200.10">
    <property type="match status" value="1"/>
</dbReference>
<evidence type="ECO:0000259" key="1">
    <source>
        <dbReference type="Pfam" id="PF01636"/>
    </source>
</evidence>
<proteinExistence type="predicted"/>
<dbReference type="GO" id="GO:0016740">
    <property type="term" value="F:transferase activity"/>
    <property type="evidence" value="ECO:0007669"/>
    <property type="project" value="UniProtKB-KW"/>
</dbReference>
<dbReference type="Proteomes" id="UP000295008">
    <property type="component" value="Unassembled WGS sequence"/>
</dbReference>
<dbReference type="InterPro" id="IPR002575">
    <property type="entry name" value="Aminoglycoside_PTrfase"/>
</dbReference>
<keyword evidence="3" id="KW-1185">Reference proteome</keyword>
<dbReference type="Pfam" id="PF01636">
    <property type="entry name" value="APH"/>
    <property type="match status" value="1"/>
</dbReference>
<sequence length="269" mass="29935">MPEGILIGKGRTAEVYRLENERVLKIFYDWVPAAWIEAEAEIGAAVHAAGVPAPAVYGLFDVDGRKGLLYQRLDGPSLLGRIEAKPWRIMHYARQMAKFHRQIHAANGAGLPGQKERMESAIRDSVALFGLGANQAPIIAHLRRLPEGSSVCHGDFHPDNILGVERKWVAIDWSNATAGNPCADVARTVLILDSPYLPPHIPKATQVLLKAVKRLLRAVYLQEYLRLARIGFEAVAVWLLPVAAARLCEQVPGETEWLLKMIQRYMKEL</sequence>